<feature type="domain" description="Beta-hexosaminidase bacterial type N-terminal" evidence="9">
    <location>
        <begin position="45"/>
        <end position="168"/>
    </location>
</feature>
<dbReference type="Proteomes" id="UP001597469">
    <property type="component" value="Unassembled WGS sequence"/>
</dbReference>
<dbReference type="Gene3D" id="3.30.379.10">
    <property type="entry name" value="Chitobiase/beta-hexosaminidase domain 2-like"/>
    <property type="match status" value="1"/>
</dbReference>
<comment type="similarity">
    <text evidence="2">Belongs to the glycosyl hydrolase 20 family.</text>
</comment>
<evidence type="ECO:0000259" key="9">
    <source>
        <dbReference type="Pfam" id="PF02838"/>
    </source>
</evidence>
<dbReference type="PANTHER" id="PTHR22600:SF57">
    <property type="entry name" value="BETA-N-ACETYLHEXOSAMINIDASE"/>
    <property type="match status" value="1"/>
</dbReference>
<dbReference type="Gene3D" id="2.60.120.260">
    <property type="entry name" value="Galactose-binding domain-like"/>
    <property type="match status" value="1"/>
</dbReference>
<dbReference type="Pfam" id="PF02838">
    <property type="entry name" value="Glyco_hydro_20b"/>
    <property type="match status" value="1"/>
</dbReference>
<dbReference type="SUPFAM" id="SSF49785">
    <property type="entry name" value="Galactose-binding domain-like"/>
    <property type="match status" value="1"/>
</dbReference>
<sequence>MKLYQVLGFFFLLNQIGWATLCAQPISTTSGPTVPGLTTPGPTVPGLIPVPVSYTHQPGAFRVSASTSIEADRQLSGETASFLQQAIEQLTRYRLPIGQPAQPNAIRLRIDSTMITQREGYRLVAAPGALTITGHDKAGVFYGLQTLVQLLNQAGPSYGIASCQIDDYPRFSYRGMHLDVSRHLFPVSFIKKYIDLLASYKFNTFHWHLTDDQGWRIEIKRYPALQQKAAYRSETMIGHKKELPHRFDGKRYGGYYSQTEVKDIVRYAAQRHVTVIPEIEMPGHALAALSAYPQFGCLKPDGRPGGPYQTATFWGVFDDVFCAGTDSTFTFLENVLDEVVTLFPSTSIHIGGDECPKTRWKTCARCQARIKAEHLKDEDELQSYFIRRIEQHLNKKGRQIIGWDEILEGTGPSLRLSPTATVMSWQGTQGGIDAMRQKRKAIMTPESHVYFDYYQSLYPEEPLTAAGYTPLSKVYAYEPVPAEVTAGEAAYLTGVQGNAWSEYMDSPEKAEYMIFPRALAVAEIAWSQRSQRNYTDFLRRLRLQEPMLSRRKINYANRFDEVTDTVTVSNNGTVQIILTTTLPNAVIRYNTDGTIPTKDSPEYDRPLTISTSGVVKAAVFKDSQQHGRVFQKEFTISKATGKPITFTYPPKGNYRPASMLVAINGVNGTSRYNTGEWLGFQRNDVEAVIDLQTVQTISRIGTHVLNYHWQRMWAPTQLRFAVSEDGKTYRDVYEQTQFSINGINPVEAKFKPVHARYVRVQAMNKGIIPAGEYGAGTNAWLLLDEFIIN</sequence>
<dbReference type="InterPro" id="IPR025705">
    <property type="entry name" value="Beta_hexosaminidase_sua/sub"/>
</dbReference>
<keyword evidence="12" id="KW-1185">Reference proteome</keyword>
<feature type="domain" description="Glycoside hydrolase family 20 catalytic" evidence="7">
    <location>
        <begin position="171"/>
        <end position="528"/>
    </location>
</feature>
<name>A0ABW5M145_9BACT</name>
<protein>
    <recommendedName>
        <fullName evidence="3">beta-N-acetylhexosaminidase</fullName>
        <ecNumber evidence="3">3.2.1.52</ecNumber>
    </recommendedName>
</protein>
<dbReference type="SUPFAM" id="SSF51445">
    <property type="entry name" value="(Trans)glycosidases"/>
    <property type="match status" value="1"/>
</dbReference>
<dbReference type="EC" id="3.2.1.52" evidence="3"/>
<dbReference type="Pfam" id="PF00754">
    <property type="entry name" value="F5_F8_type_C"/>
    <property type="match status" value="1"/>
</dbReference>
<dbReference type="InterPro" id="IPR015882">
    <property type="entry name" value="HEX_bac_N"/>
</dbReference>
<keyword evidence="4" id="KW-0378">Hydrolase</keyword>
<dbReference type="RefSeq" id="WP_381521571.1">
    <property type="nucleotide sequence ID" value="NZ_JBHULN010000004.1"/>
</dbReference>
<evidence type="ECO:0000256" key="4">
    <source>
        <dbReference type="ARBA" id="ARBA00022801"/>
    </source>
</evidence>
<dbReference type="Gene3D" id="3.20.20.80">
    <property type="entry name" value="Glycosidases"/>
    <property type="match status" value="1"/>
</dbReference>
<dbReference type="PRINTS" id="PR00738">
    <property type="entry name" value="GLHYDRLASE20"/>
</dbReference>
<proteinExistence type="inferred from homology"/>
<dbReference type="InterPro" id="IPR015883">
    <property type="entry name" value="Glyco_hydro_20_cat"/>
</dbReference>
<evidence type="ECO:0000256" key="2">
    <source>
        <dbReference type="ARBA" id="ARBA00006285"/>
    </source>
</evidence>
<feature type="domain" description="GH29D-like beta-sandwich" evidence="10">
    <location>
        <begin position="571"/>
        <end position="630"/>
    </location>
</feature>
<organism evidence="11 12">
    <name type="scientific">Spirosoma soli</name>
    <dbReference type="NCBI Taxonomy" id="1770529"/>
    <lineage>
        <taxon>Bacteria</taxon>
        <taxon>Pseudomonadati</taxon>
        <taxon>Bacteroidota</taxon>
        <taxon>Cytophagia</taxon>
        <taxon>Cytophagales</taxon>
        <taxon>Cytophagaceae</taxon>
        <taxon>Spirosoma</taxon>
    </lineage>
</organism>
<evidence type="ECO:0000259" key="7">
    <source>
        <dbReference type="Pfam" id="PF00728"/>
    </source>
</evidence>
<comment type="catalytic activity">
    <reaction evidence="1">
        <text>Hydrolysis of terminal non-reducing N-acetyl-D-hexosamine residues in N-acetyl-beta-D-hexosaminides.</text>
        <dbReference type="EC" id="3.2.1.52"/>
    </reaction>
</comment>
<dbReference type="InterPro" id="IPR000421">
    <property type="entry name" value="FA58C"/>
</dbReference>
<dbReference type="InterPro" id="IPR029018">
    <property type="entry name" value="Hex-like_dom2"/>
</dbReference>
<evidence type="ECO:0000256" key="3">
    <source>
        <dbReference type="ARBA" id="ARBA00012663"/>
    </source>
</evidence>
<evidence type="ECO:0000259" key="10">
    <source>
        <dbReference type="Pfam" id="PF13290"/>
    </source>
</evidence>
<dbReference type="InterPro" id="IPR017853">
    <property type="entry name" value="GH"/>
</dbReference>
<gene>
    <name evidence="11" type="ORF">ACFSUS_08585</name>
</gene>
<keyword evidence="6" id="KW-0732">Signal</keyword>
<evidence type="ECO:0000259" key="8">
    <source>
        <dbReference type="Pfam" id="PF00754"/>
    </source>
</evidence>
<dbReference type="SUPFAM" id="SSF55545">
    <property type="entry name" value="beta-N-acetylhexosaminidase-like domain"/>
    <property type="match status" value="1"/>
</dbReference>
<dbReference type="InterPro" id="IPR059177">
    <property type="entry name" value="GH29D-like_dom"/>
</dbReference>
<feature type="domain" description="F5/8 type C" evidence="8">
    <location>
        <begin position="664"/>
        <end position="764"/>
    </location>
</feature>
<dbReference type="Pfam" id="PF00728">
    <property type="entry name" value="Glyco_hydro_20"/>
    <property type="match status" value="1"/>
</dbReference>
<evidence type="ECO:0000313" key="12">
    <source>
        <dbReference type="Proteomes" id="UP001597469"/>
    </source>
</evidence>
<accession>A0ABW5M145</accession>
<comment type="caution">
    <text evidence="11">The sequence shown here is derived from an EMBL/GenBank/DDBJ whole genome shotgun (WGS) entry which is preliminary data.</text>
</comment>
<dbReference type="EMBL" id="JBHULN010000004">
    <property type="protein sequence ID" value="MFD2570685.1"/>
    <property type="molecule type" value="Genomic_DNA"/>
</dbReference>
<keyword evidence="5" id="KW-0326">Glycosidase</keyword>
<reference evidence="12" key="1">
    <citation type="journal article" date="2019" name="Int. J. Syst. Evol. Microbiol.">
        <title>The Global Catalogue of Microorganisms (GCM) 10K type strain sequencing project: providing services to taxonomists for standard genome sequencing and annotation.</title>
        <authorList>
            <consortium name="The Broad Institute Genomics Platform"/>
            <consortium name="The Broad Institute Genome Sequencing Center for Infectious Disease"/>
            <person name="Wu L."/>
            <person name="Ma J."/>
        </authorList>
    </citation>
    <scope>NUCLEOTIDE SEQUENCE [LARGE SCALE GENOMIC DNA]</scope>
    <source>
        <strain evidence="12">KCTC 42805</strain>
    </source>
</reference>
<feature type="chain" id="PRO_5046323038" description="beta-N-acetylhexosaminidase" evidence="6">
    <location>
        <begin position="20"/>
        <end position="789"/>
    </location>
</feature>
<dbReference type="CDD" id="cd06563">
    <property type="entry name" value="GH20_chitobiase-like"/>
    <property type="match status" value="1"/>
</dbReference>
<dbReference type="PANTHER" id="PTHR22600">
    <property type="entry name" value="BETA-HEXOSAMINIDASE"/>
    <property type="match status" value="1"/>
</dbReference>
<dbReference type="Pfam" id="PF13290">
    <property type="entry name" value="CHB_HEX_C_1"/>
    <property type="match status" value="1"/>
</dbReference>
<dbReference type="InterPro" id="IPR008979">
    <property type="entry name" value="Galactose-bd-like_sf"/>
</dbReference>
<evidence type="ECO:0000256" key="1">
    <source>
        <dbReference type="ARBA" id="ARBA00001231"/>
    </source>
</evidence>
<evidence type="ECO:0000256" key="5">
    <source>
        <dbReference type="ARBA" id="ARBA00023295"/>
    </source>
</evidence>
<evidence type="ECO:0000313" key="11">
    <source>
        <dbReference type="EMBL" id="MFD2570685.1"/>
    </source>
</evidence>
<feature type="signal peptide" evidence="6">
    <location>
        <begin position="1"/>
        <end position="19"/>
    </location>
</feature>
<evidence type="ECO:0000256" key="6">
    <source>
        <dbReference type="SAM" id="SignalP"/>
    </source>
</evidence>